<keyword evidence="1" id="KW-0378">Hydrolase</keyword>
<dbReference type="AlphaFoldDB" id="A0A480W3Q3"/>
<name>A0A480W3Q3_PIG</name>
<dbReference type="GO" id="GO:0004386">
    <property type="term" value="F:helicase activity"/>
    <property type="evidence" value="ECO:0007669"/>
    <property type="project" value="UniProtKB-KW"/>
</dbReference>
<reference evidence="1" key="1">
    <citation type="journal article" date="2019" name="PeerJ">
        <title>Genes of the pig, Sus scrofa, reconstructed with EvidentialGene.</title>
        <authorList>
            <person name="Gilbert D.G."/>
        </authorList>
    </citation>
    <scope>NUCLEOTIDE SEQUENCE</scope>
</reference>
<dbReference type="EMBL" id="DQIR01284404">
    <property type="protein sequence ID" value="HDC39882.1"/>
    <property type="molecule type" value="Transcribed_RNA"/>
</dbReference>
<keyword evidence="1" id="KW-0067">ATP-binding</keyword>
<accession>A0A480W3Q3</accession>
<protein>
    <submittedName>
        <fullName evidence="1">F-box DNA helicase 1 isoform X7-like</fullName>
    </submittedName>
</protein>
<keyword evidence="1" id="KW-0547">Nucleotide-binding</keyword>
<sequence length="166" mass="18468">MFVREPLFFKRNPFHKNSALSALFKTVAAGETLRQCFPRSGTLLPLGLPCARARQHPSSLLTLPSQEYFLQAELTSDVLKTGVVRCCVGQCSNAIPVDTVLTMRKLPITYSSRKENKGGHLCHSCAEQRIGPLAFLTASPEQVRAMDRTVENIVLPRHEALLFLVF</sequence>
<organism evidence="1">
    <name type="scientific">Sus scrofa</name>
    <name type="common">Pig</name>
    <dbReference type="NCBI Taxonomy" id="9823"/>
    <lineage>
        <taxon>Eukaryota</taxon>
        <taxon>Metazoa</taxon>
        <taxon>Chordata</taxon>
        <taxon>Craniata</taxon>
        <taxon>Vertebrata</taxon>
        <taxon>Euteleostomi</taxon>
        <taxon>Mammalia</taxon>
        <taxon>Eutheria</taxon>
        <taxon>Laurasiatheria</taxon>
        <taxon>Artiodactyla</taxon>
        <taxon>Suina</taxon>
        <taxon>Suidae</taxon>
        <taxon>Sus</taxon>
    </lineage>
</organism>
<evidence type="ECO:0000313" key="1">
    <source>
        <dbReference type="EMBL" id="HDB89859.1"/>
    </source>
</evidence>
<dbReference type="EMBL" id="DQIR01234382">
    <property type="protein sequence ID" value="HDB89859.1"/>
    <property type="molecule type" value="Transcribed_RNA"/>
</dbReference>
<proteinExistence type="predicted"/>
<keyword evidence="1" id="KW-0347">Helicase</keyword>